<dbReference type="AlphaFoldDB" id="A0A512HUH9"/>
<evidence type="ECO:0000313" key="1">
    <source>
        <dbReference type="EMBL" id="GEO89112.1"/>
    </source>
</evidence>
<protein>
    <submittedName>
        <fullName evidence="1">Uncharacterized protein</fullName>
    </submittedName>
</protein>
<sequence>MGDTETAQPTLVLDVRWPTHEGTISFETLTEVGARLTVDRLDPADGLGTVHGCGVDPAGTTWNFLVDRTSFYVESLRPPVLTLNDRPEGDSRCSGSG</sequence>
<dbReference type="Proteomes" id="UP000321769">
    <property type="component" value="Unassembled WGS sequence"/>
</dbReference>
<reference evidence="1 2" key="1">
    <citation type="submission" date="2019-07" db="EMBL/GenBank/DDBJ databases">
        <title>Whole genome shotgun sequence of Aeromicrobium flavum NBRC 107625.</title>
        <authorList>
            <person name="Hosoyama A."/>
            <person name="Uohara A."/>
            <person name="Ohji S."/>
            <person name="Ichikawa N."/>
        </authorList>
    </citation>
    <scope>NUCLEOTIDE SEQUENCE [LARGE SCALE GENOMIC DNA]</scope>
    <source>
        <strain evidence="1 2">NBRC 107625</strain>
    </source>
</reference>
<keyword evidence="2" id="KW-1185">Reference proteome</keyword>
<accession>A0A512HUH9</accession>
<comment type="caution">
    <text evidence="1">The sequence shown here is derived from an EMBL/GenBank/DDBJ whole genome shotgun (WGS) entry which is preliminary data.</text>
</comment>
<evidence type="ECO:0000313" key="2">
    <source>
        <dbReference type="Proteomes" id="UP000321769"/>
    </source>
</evidence>
<organism evidence="1 2">
    <name type="scientific">Aeromicrobium flavum</name>
    <dbReference type="NCBI Taxonomy" id="416568"/>
    <lineage>
        <taxon>Bacteria</taxon>
        <taxon>Bacillati</taxon>
        <taxon>Actinomycetota</taxon>
        <taxon>Actinomycetes</taxon>
        <taxon>Propionibacteriales</taxon>
        <taxon>Nocardioidaceae</taxon>
        <taxon>Aeromicrobium</taxon>
    </lineage>
</organism>
<proteinExistence type="predicted"/>
<name>A0A512HUH9_9ACTN</name>
<gene>
    <name evidence="1" type="ORF">AFL01nite_14390</name>
</gene>
<dbReference type="EMBL" id="BJZQ01000005">
    <property type="protein sequence ID" value="GEO89112.1"/>
    <property type="molecule type" value="Genomic_DNA"/>
</dbReference>